<protein>
    <submittedName>
        <fullName evidence="4">Tetratricopeptide repeat protein</fullName>
    </submittedName>
</protein>
<dbReference type="InterPro" id="IPR011990">
    <property type="entry name" value="TPR-like_helical_dom_sf"/>
</dbReference>
<dbReference type="Gene3D" id="1.25.40.10">
    <property type="entry name" value="Tetratricopeptide repeat domain"/>
    <property type="match status" value="1"/>
</dbReference>
<evidence type="ECO:0000256" key="3">
    <source>
        <dbReference type="PROSITE-ProRule" id="PRU00339"/>
    </source>
</evidence>
<keyword evidence="2 3" id="KW-0802">TPR repeat</keyword>
<dbReference type="InterPro" id="IPR051012">
    <property type="entry name" value="CellSynth/LPSAsmb/PSIAsmb"/>
</dbReference>
<dbReference type="SMART" id="SM00028">
    <property type="entry name" value="TPR"/>
    <property type="match status" value="4"/>
</dbReference>
<evidence type="ECO:0000313" key="4">
    <source>
        <dbReference type="EMBL" id="MBE7524948.1"/>
    </source>
</evidence>
<dbReference type="PROSITE" id="PS50005">
    <property type="entry name" value="TPR"/>
    <property type="match status" value="1"/>
</dbReference>
<reference evidence="4" key="1">
    <citation type="submission" date="2020-05" db="EMBL/GenBank/DDBJ databases">
        <title>High-Quality Genomes of Partial-Nitritation/Anammox System by Hierarchical Clustering Based Hybrid Assembly.</title>
        <authorList>
            <person name="Liu L."/>
            <person name="Wang Y."/>
            <person name="Che Y."/>
            <person name="Chen Y."/>
            <person name="Xia Y."/>
            <person name="Luo R."/>
            <person name="Cheng S.H."/>
            <person name="Zheng C."/>
            <person name="Zhang T."/>
        </authorList>
    </citation>
    <scope>NUCLEOTIDE SEQUENCE</scope>
    <source>
        <strain evidence="4">H1_PAT1</strain>
    </source>
</reference>
<dbReference type="PANTHER" id="PTHR45586:SF1">
    <property type="entry name" value="LIPOPOLYSACCHARIDE ASSEMBLY PROTEIN B"/>
    <property type="match status" value="1"/>
</dbReference>
<evidence type="ECO:0000256" key="2">
    <source>
        <dbReference type="ARBA" id="ARBA00022803"/>
    </source>
</evidence>
<dbReference type="PANTHER" id="PTHR45586">
    <property type="entry name" value="TPR REPEAT-CONTAINING PROTEIN PA4667"/>
    <property type="match status" value="1"/>
</dbReference>
<feature type="repeat" description="TPR" evidence="3">
    <location>
        <begin position="140"/>
        <end position="173"/>
    </location>
</feature>
<dbReference type="AlphaFoldDB" id="A0A928Y5B3"/>
<dbReference type="EMBL" id="JABTTY010000001">
    <property type="protein sequence ID" value="MBE7524948.1"/>
    <property type="molecule type" value="Genomic_DNA"/>
</dbReference>
<evidence type="ECO:0000256" key="1">
    <source>
        <dbReference type="ARBA" id="ARBA00022737"/>
    </source>
</evidence>
<keyword evidence="1" id="KW-0677">Repeat</keyword>
<comment type="caution">
    <text evidence="4">The sequence shown here is derived from an EMBL/GenBank/DDBJ whole genome shotgun (WGS) entry which is preliminary data.</text>
</comment>
<accession>A0A928Y5B3</accession>
<name>A0A928Y5B3_UNCKA</name>
<evidence type="ECO:0000313" key="5">
    <source>
        <dbReference type="Proteomes" id="UP000710385"/>
    </source>
</evidence>
<sequence length="293" mass="33583">MLLWASLVLALLAAGVIALVLVKHWGEIRLLNPETIRAEQERKARDRMVRDRFQRRLRVLTAPLGQAGRRAVAAFKQRYRRMESRLAKAAGASMAGSNDDGDARDMKSKLQEARALLRDGKWAEAERAFLEILKRDKRSIEGYRGLALLYLQTKQYKQAKELFHFLIRIHGDDDSTYAGLGDIEEAEGDLGQAEHMRKKALEKNPRLAKRHAELAQFYVKYGSPEYAWVHAKKACELDPKSPRFLELSVETAILVRDRAEAERRYDRLRLVSHDRSKLQSLQEKIDALPLGRA</sequence>
<dbReference type="Proteomes" id="UP000710385">
    <property type="component" value="Unassembled WGS sequence"/>
</dbReference>
<dbReference type="SUPFAM" id="SSF48452">
    <property type="entry name" value="TPR-like"/>
    <property type="match status" value="1"/>
</dbReference>
<dbReference type="Pfam" id="PF14559">
    <property type="entry name" value="TPR_19"/>
    <property type="match status" value="1"/>
</dbReference>
<proteinExistence type="predicted"/>
<organism evidence="4 5">
    <name type="scientific">candidate division WWE3 bacterium</name>
    <dbReference type="NCBI Taxonomy" id="2053526"/>
    <lineage>
        <taxon>Bacteria</taxon>
        <taxon>Katanobacteria</taxon>
    </lineage>
</organism>
<dbReference type="InterPro" id="IPR019734">
    <property type="entry name" value="TPR_rpt"/>
</dbReference>
<gene>
    <name evidence="4" type="ORF">HS096_00930</name>
</gene>